<accession>A0A919XD09</accession>
<reference evidence="1" key="1">
    <citation type="submission" date="2021-03" db="EMBL/GenBank/DDBJ databases">
        <title>Antimicrobial resistance genes in bacteria isolated from Japanese honey, and their potential for conferring macrolide and lincosamide resistance in the American foulbrood pathogen Paenibacillus larvae.</title>
        <authorList>
            <person name="Okamoto M."/>
            <person name="Kumagai M."/>
            <person name="Kanamori H."/>
            <person name="Takamatsu D."/>
        </authorList>
    </citation>
    <scope>NUCLEOTIDE SEQUENCE</scope>
    <source>
        <strain evidence="1">J43TS3</strain>
    </source>
</reference>
<dbReference type="AlphaFoldDB" id="A0A919XD09"/>
<protein>
    <submittedName>
        <fullName evidence="1">Uncharacterized protein</fullName>
    </submittedName>
</protein>
<dbReference type="Proteomes" id="UP000676917">
    <property type="component" value="Unassembled WGS sequence"/>
</dbReference>
<proteinExistence type="predicted"/>
<comment type="caution">
    <text evidence="1">The sequence shown here is derived from an EMBL/GenBank/DDBJ whole genome shotgun (WGS) entry which is preliminary data.</text>
</comment>
<dbReference type="RefSeq" id="WP_212921733.1">
    <property type="nucleotide sequence ID" value="NZ_BORP01000006.1"/>
</dbReference>
<evidence type="ECO:0000313" key="1">
    <source>
        <dbReference type="EMBL" id="GIO28278.1"/>
    </source>
</evidence>
<name>A0A919XD09_9BACI</name>
<keyword evidence="2" id="KW-1185">Reference proteome</keyword>
<dbReference type="EMBL" id="BORP01000006">
    <property type="protein sequence ID" value="GIO28278.1"/>
    <property type="molecule type" value="Genomic_DNA"/>
</dbReference>
<sequence length="82" mass="9470">MCKTFFALLDIADINHEQDRSKEIRNVTITTEIAPKDREEKKESFKAVSPSLQYNIQIHLPAPKDIEVYNAIFKSIKEHLIG</sequence>
<evidence type="ECO:0000313" key="2">
    <source>
        <dbReference type="Proteomes" id="UP000676917"/>
    </source>
</evidence>
<organism evidence="1 2">
    <name type="scientific">Ornithinibacillus bavariensis</name>
    <dbReference type="NCBI Taxonomy" id="545502"/>
    <lineage>
        <taxon>Bacteria</taxon>
        <taxon>Bacillati</taxon>
        <taxon>Bacillota</taxon>
        <taxon>Bacilli</taxon>
        <taxon>Bacillales</taxon>
        <taxon>Bacillaceae</taxon>
        <taxon>Ornithinibacillus</taxon>
    </lineage>
</organism>
<gene>
    <name evidence="1" type="ORF">J43TS3_28890</name>
</gene>